<dbReference type="Pfam" id="PF15887">
    <property type="entry name" value="Peptidase_Mx"/>
    <property type="match status" value="1"/>
</dbReference>
<reference evidence="2 3" key="1">
    <citation type="submission" date="2018-03" db="EMBL/GenBank/DDBJ databases">
        <authorList>
            <person name="Keele B.F."/>
        </authorList>
    </citation>
    <scope>NUCLEOTIDE SEQUENCE [LARGE SCALE GENOMIC DNA]</scope>
    <source>
        <strain evidence="2 3">AU19729</strain>
    </source>
</reference>
<dbReference type="AlphaFoldDB" id="A0A2S9N3X0"/>
<feature type="compositionally biased region" description="Polar residues" evidence="1">
    <location>
        <begin position="86"/>
        <end position="96"/>
    </location>
</feature>
<accession>A0A2S9N3X0</accession>
<dbReference type="Proteomes" id="UP000238982">
    <property type="component" value="Unassembled WGS sequence"/>
</dbReference>
<dbReference type="EMBL" id="PVGH01000002">
    <property type="protein sequence ID" value="PRF67337.1"/>
    <property type="molecule type" value="Genomic_DNA"/>
</dbReference>
<protein>
    <submittedName>
        <fullName evidence="2">Uncharacterized protein</fullName>
    </submittedName>
</protein>
<organism evidence="2 3">
    <name type="scientific">Burkholderia multivorans</name>
    <dbReference type="NCBI Taxonomy" id="87883"/>
    <lineage>
        <taxon>Bacteria</taxon>
        <taxon>Pseudomonadati</taxon>
        <taxon>Pseudomonadota</taxon>
        <taxon>Betaproteobacteria</taxon>
        <taxon>Burkholderiales</taxon>
        <taxon>Burkholderiaceae</taxon>
        <taxon>Burkholderia</taxon>
        <taxon>Burkholderia cepacia complex</taxon>
    </lineage>
</organism>
<dbReference type="InterPro" id="IPR031321">
    <property type="entry name" value="UCP012641"/>
</dbReference>
<gene>
    <name evidence="2" type="ORF">C6Q15_00105</name>
</gene>
<evidence type="ECO:0000313" key="3">
    <source>
        <dbReference type="Proteomes" id="UP000238982"/>
    </source>
</evidence>
<feature type="region of interest" description="Disordered" evidence="1">
    <location>
        <begin position="66"/>
        <end position="96"/>
    </location>
</feature>
<name>A0A2S9N3X0_9BURK</name>
<comment type="caution">
    <text evidence="2">The sequence shown here is derived from an EMBL/GenBank/DDBJ whole genome shotgun (WGS) entry which is preliminary data.</text>
</comment>
<evidence type="ECO:0000256" key="1">
    <source>
        <dbReference type="SAM" id="MobiDB-lite"/>
    </source>
</evidence>
<evidence type="ECO:0000313" key="2">
    <source>
        <dbReference type="EMBL" id="PRF67337.1"/>
    </source>
</evidence>
<sequence>MTTTFIEADRFHCSRCLRDTNGLIAVTLAEADNVARTRIRPKTREPYRTLLGHFRHGIIRPDIRRRGELPQSDATAGRADRCAQQAALQQRSTGTPNASPFVSACLIFAKHLRGKLPYKAY</sequence>
<proteinExistence type="predicted"/>